<dbReference type="SUPFAM" id="SSF81296">
    <property type="entry name" value="E set domains"/>
    <property type="match status" value="1"/>
</dbReference>
<dbReference type="PROSITE" id="PS50194">
    <property type="entry name" value="FILAMIN_REPEAT"/>
    <property type="match status" value="1"/>
</dbReference>
<evidence type="ECO:0000313" key="4">
    <source>
        <dbReference type="Proteomes" id="UP001075354"/>
    </source>
</evidence>
<keyword evidence="4" id="KW-1185">Reference proteome</keyword>
<dbReference type="Gene3D" id="2.60.40.10">
    <property type="entry name" value="Immunoglobulins"/>
    <property type="match status" value="1"/>
</dbReference>
<reference evidence="3" key="1">
    <citation type="submission" date="2022-12" db="EMBL/GenBank/DDBJ databases">
        <title>Chromosome-level genome assembly of the bean flower thrips Megalurothrips usitatus.</title>
        <authorList>
            <person name="Ma L."/>
            <person name="Liu Q."/>
            <person name="Li H."/>
            <person name="Cai W."/>
        </authorList>
    </citation>
    <scope>NUCLEOTIDE SEQUENCE</scope>
    <source>
        <strain evidence="3">Cailab_2022a</strain>
    </source>
</reference>
<dbReference type="PANTHER" id="PTHR45943:SF1">
    <property type="entry name" value="E3 UBIQUITIN-PROTEIN LIGASE MYCBP2"/>
    <property type="match status" value="1"/>
</dbReference>
<comment type="caution">
    <text evidence="3">The sequence shown here is derived from an EMBL/GenBank/DDBJ whole genome shotgun (WGS) entry which is preliminary data.</text>
</comment>
<organism evidence="3 4">
    <name type="scientific">Megalurothrips usitatus</name>
    <name type="common">bean blossom thrips</name>
    <dbReference type="NCBI Taxonomy" id="439358"/>
    <lineage>
        <taxon>Eukaryota</taxon>
        <taxon>Metazoa</taxon>
        <taxon>Ecdysozoa</taxon>
        <taxon>Arthropoda</taxon>
        <taxon>Hexapoda</taxon>
        <taxon>Insecta</taxon>
        <taxon>Pterygota</taxon>
        <taxon>Neoptera</taxon>
        <taxon>Paraneoptera</taxon>
        <taxon>Thysanoptera</taxon>
        <taxon>Terebrantia</taxon>
        <taxon>Thripoidea</taxon>
        <taxon>Thripidae</taxon>
        <taxon>Megalurothrips</taxon>
    </lineage>
</organism>
<dbReference type="Gene3D" id="1.10.10.2360">
    <property type="match status" value="1"/>
</dbReference>
<dbReference type="InterPro" id="IPR014756">
    <property type="entry name" value="Ig_E-set"/>
</dbReference>
<dbReference type="GO" id="GO:0005886">
    <property type="term" value="C:plasma membrane"/>
    <property type="evidence" value="ECO:0007669"/>
    <property type="project" value="TreeGrafter"/>
</dbReference>
<evidence type="ECO:0000256" key="1">
    <source>
        <dbReference type="PROSITE-ProRule" id="PRU00087"/>
    </source>
</evidence>
<feature type="repeat" description="Filamin" evidence="1">
    <location>
        <begin position="171"/>
        <end position="210"/>
    </location>
</feature>
<dbReference type="GO" id="GO:0007411">
    <property type="term" value="P:axon guidance"/>
    <property type="evidence" value="ECO:0007669"/>
    <property type="project" value="TreeGrafter"/>
</dbReference>
<gene>
    <name evidence="3" type="ORF">ONE63_001143</name>
</gene>
<feature type="region of interest" description="Disordered" evidence="2">
    <location>
        <begin position="213"/>
        <end position="234"/>
    </location>
</feature>
<feature type="region of interest" description="Disordered" evidence="2">
    <location>
        <begin position="431"/>
        <end position="459"/>
    </location>
</feature>
<evidence type="ECO:0000256" key="2">
    <source>
        <dbReference type="SAM" id="MobiDB-lite"/>
    </source>
</evidence>
<dbReference type="GO" id="GO:0061630">
    <property type="term" value="F:ubiquitin protein ligase activity"/>
    <property type="evidence" value="ECO:0007669"/>
    <property type="project" value="TreeGrafter"/>
</dbReference>
<dbReference type="EMBL" id="JAPTSV010000010">
    <property type="protein sequence ID" value="KAJ1523264.1"/>
    <property type="molecule type" value="Genomic_DNA"/>
</dbReference>
<name>A0AAV7XB41_9NEOP</name>
<dbReference type="Proteomes" id="UP001075354">
    <property type="component" value="Chromosome 10"/>
</dbReference>
<dbReference type="GO" id="GO:0008582">
    <property type="term" value="P:regulation of synaptic assembly at neuromuscular junction"/>
    <property type="evidence" value="ECO:0007669"/>
    <property type="project" value="TreeGrafter"/>
</dbReference>
<dbReference type="AlphaFoldDB" id="A0AAV7XB41"/>
<accession>A0AAV7XB41</accession>
<protein>
    <submittedName>
        <fullName evidence="3">Uncharacterized protein</fullName>
    </submittedName>
</protein>
<evidence type="ECO:0000313" key="3">
    <source>
        <dbReference type="EMBL" id="KAJ1523264.1"/>
    </source>
</evidence>
<dbReference type="InterPro" id="IPR013783">
    <property type="entry name" value="Ig-like_fold"/>
</dbReference>
<dbReference type="PANTHER" id="PTHR45943">
    <property type="entry name" value="E3 UBIQUITIN-PROTEIN LIGASE MYCBP2"/>
    <property type="match status" value="1"/>
</dbReference>
<dbReference type="InterPro" id="IPR017868">
    <property type="entry name" value="Filamin/ABP280_repeat-like"/>
</dbReference>
<sequence>MTVFLLLFRSCHSNERQFLRDLVQCTAGTSGGRLARWLQPDPHVDTGRCSLLYAREDLRQGWPAVLTVVTRDQYGDVVHVPYLKVDAKAVPIDKRDAGDEYTRKIRRVSEHDENTFGGHAHPSLDVPYEITIKDKTYCHAITMMKAYENYSFEELRFISPAVKRCSETMLVRAHGNGTYSVTWTPASVGWYSLAVTIDGYVMDELHKVEVREAPRGLVPPKQSTARKQPHQPSRLRKFVAKKSAGLRIRAHPSLQSEQIGVVPVNGTISFIDEIHNDDGVWLRLNVETIRKFCGGGGGGGWGHGGGGGGGGQPLDLANDTPPHRAAVQEAWCLQYNQHLGKTLLLPVEEPKAAEQVLKDAIIKRLPDVNSKDGRAKSVCVGYPATYHVVKCGASGHNVRSRPNLKAPPVGMLVLGNTVDIIDHVSGCGYGLRPPPPPPLHDHLTTTPSLPSPPSARREM</sequence>
<proteinExistence type="predicted"/>
<dbReference type="GO" id="GO:0005634">
    <property type="term" value="C:nucleus"/>
    <property type="evidence" value="ECO:0007669"/>
    <property type="project" value="TreeGrafter"/>
</dbReference>